<organism evidence="6 7">
    <name type="scientific">Chelatococcus caeni</name>
    <dbReference type="NCBI Taxonomy" id="1348468"/>
    <lineage>
        <taxon>Bacteria</taxon>
        <taxon>Pseudomonadati</taxon>
        <taxon>Pseudomonadota</taxon>
        <taxon>Alphaproteobacteria</taxon>
        <taxon>Hyphomicrobiales</taxon>
        <taxon>Chelatococcaceae</taxon>
        <taxon>Chelatococcus</taxon>
    </lineage>
</organism>
<comment type="caution">
    <text evidence="6">The sequence shown here is derived from an EMBL/GenBank/DDBJ whole genome shotgun (WGS) entry which is preliminary data.</text>
</comment>
<dbReference type="Gene3D" id="2.40.30.170">
    <property type="match status" value="1"/>
</dbReference>
<evidence type="ECO:0000256" key="3">
    <source>
        <dbReference type="SAM" id="SignalP"/>
    </source>
</evidence>
<proteinExistence type="inferred from homology"/>
<evidence type="ECO:0000256" key="1">
    <source>
        <dbReference type="ARBA" id="ARBA00009477"/>
    </source>
</evidence>
<evidence type="ECO:0000313" key="6">
    <source>
        <dbReference type="EMBL" id="MBB4016388.1"/>
    </source>
</evidence>
<gene>
    <name evidence="6" type="ORF">GGR16_001394</name>
</gene>
<dbReference type="GO" id="GO:1990281">
    <property type="term" value="C:efflux pump complex"/>
    <property type="evidence" value="ECO:0007669"/>
    <property type="project" value="TreeGrafter"/>
</dbReference>
<protein>
    <submittedName>
        <fullName evidence="6">RND family efflux transporter MFP subunit</fullName>
    </submittedName>
</protein>
<dbReference type="InterPro" id="IPR006143">
    <property type="entry name" value="RND_pump_MFP"/>
</dbReference>
<dbReference type="Pfam" id="PF25954">
    <property type="entry name" value="Beta-barrel_RND_2"/>
    <property type="match status" value="1"/>
</dbReference>
<evidence type="ECO:0000313" key="7">
    <source>
        <dbReference type="Proteomes" id="UP000577362"/>
    </source>
</evidence>
<dbReference type="Pfam" id="PF25967">
    <property type="entry name" value="RND-MFP_C"/>
    <property type="match status" value="1"/>
</dbReference>
<evidence type="ECO:0000256" key="2">
    <source>
        <dbReference type="SAM" id="Coils"/>
    </source>
</evidence>
<dbReference type="Gene3D" id="1.10.287.470">
    <property type="entry name" value="Helix hairpin bin"/>
    <property type="match status" value="1"/>
</dbReference>
<dbReference type="PANTHER" id="PTHR30469">
    <property type="entry name" value="MULTIDRUG RESISTANCE PROTEIN MDTA"/>
    <property type="match status" value="1"/>
</dbReference>
<keyword evidence="3" id="KW-0732">Signal</keyword>
<dbReference type="Gene3D" id="2.40.50.100">
    <property type="match status" value="1"/>
</dbReference>
<dbReference type="EMBL" id="JACIEN010000001">
    <property type="protein sequence ID" value="MBB4016388.1"/>
    <property type="molecule type" value="Genomic_DNA"/>
</dbReference>
<sequence>MISLRACALLALTMVLAATTASCRPAGDEPPAPVRMVQTITVEPAPKMADSTFTGHVEAQDQAVLSFRIAGRLSERSVGVGASVSEGDTLARLDPEDELNELRSARAVLAAALSDSRKAENQFERLRHLQERNVATRADLEAAEQALTAARAQADAAQARVRSAEDFVGFTTLKADAPGIVTRVGAEPGEVVPAGRMIVQLARREGRDAVFEIPDDLIRRIGPDVEVRVALAGDPSVFTSGRVREIAPQADPVTRTFRIRVGLSDPPPSFRLGTAVTGTIRGSDATAVALPAAALTRSEVGTGVWLVDPGTLTVSLRKVDVLRDDPATALIGHGLAAGDIVVTAGTSLLRDGQQIRLVGTEAP</sequence>
<feature type="coiled-coil region" evidence="2">
    <location>
        <begin position="126"/>
        <end position="160"/>
    </location>
</feature>
<dbReference type="Gene3D" id="2.40.420.20">
    <property type="match status" value="1"/>
</dbReference>
<dbReference type="GO" id="GO:0015562">
    <property type="term" value="F:efflux transmembrane transporter activity"/>
    <property type="evidence" value="ECO:0007669"/>
    <property type="project" value="TreeGrafter"/>
</dbReference>
<feature type="domain" description="Multidrug resistance protein MdtA-like C-terminal permuted SH3" evidence="5">
    <location>
        <begin position="287"/>
        <end position="345"/>
    </location>
</feature>
<reference evidence="6 7" key="1">
    <citation type="submission" date="2020-08" db="EMBL/GenBank/DDBJ databases">
        <title>Genomic Encyclopedia of Type Strains, Phase IV (KMG-IV): sequencing the most valuable type-strain genomes for metagenomic binning, comparative biology and taxonomic classification.</title>
        <authorList>
            <person name="Goeker M."/>
        </authorList>
    </citation>
    <scope>NUCLEOTIDE SEQUENCE [LARGE SCALE GENOMIC DNA]</scope>
    <source>
        <strain evidence="6 7">DSM 103737</strain>
    </source>
</reference>
<dbReference type="SUPFAM" id="SSF111369">
    <property type="entry name" value="HlyD-like secretion proteins"/>
    <property type="match status" value="1"/>
</dbReference>
<feature type="chain" id="PRO_5033059823" evidence="3">
    <location>
        <begin position="18"/>
        <end position="363"/>
    </location>
</feature>
<dbReference type="AlphaFoldDB" id="A0A840BY82"/>
<evidence type="ECO:0000259" key="5">
    <source>
        <dbReference type="Pfam" id="PF25967"/>
    </source>
</evidence>
<accession>A0A840BY82</accession>
<dbReference type="InterPro" id="IPR058792">
    <property type="entry name" value="Beta-barrel_RND_2"/>
</dbReference>
<dbReference type="RefSeq" id="WP_246372841.1">
    <property type="nucleotide sequence ID" value="NZ_JACIEN010000001.1"/>
</dbReference>
<dbReference type="PROSITE" id="PS51257">
    <property type="entry name" value="PROKAR_LIPOPROTEIN"/>
    <property type="match status" value="1"/>
</dbReference>
<feature type="signal peptide" evidence="3">
    <location>
        <begin position="1"/>
        <end position="17"/>
    </location>
</feature>
<keyword evidence="7" id="KW-1185">Reference proteome</keyword>
<keyword evidence="2" id="KW-0175">Coiled coil</keyword>
<name>A0A840BY82_9HYPH</name>
<dbReference type="Proteomes" id="UP000577362">
    <property type="component" value="Unassembled WGS sequence"/>
</dbReference>
<feature type="domain" description="CusB-like beta-barrel" evidence="4">
    <location>
        <begin position="211"/>
        <end position="281"/>
    </location>
</feature>
<dbReference type="PANTHER" id="PTHR30469:SF38">
    <property type="entry name" value="HLYD FAMILY SECRETION PROTEIN"/>
    <property type="match status" value="1"/>
</dbReference>
<comment type="similarity">
    <text evidence="1">Belongs to the membrane fusion protein (MFP) (TC 8.A.1) family.</text>
</comment>
<dbReference type="NCBIfam" id="TIGR01730">
    <property type="entry name" value="RND_mfp"/>
    <property type="match status" value="1"/>
</dbReference>
<dbReference type="InterPro" id="IPR058627">
    <property type="entry name" value="MdtA-like_C"/>
</dbReference>
<evidence type="ECO:0000259" key="4">
    <source>
        <dbReference type="Pfam" id="PF25954"/>
    </source>
</evidence>